<accession>A0AAD0S274</accession>
<name>A0AAD0S274_9GAMM</name>
<dbReference type="PANTHER" id="PTHR12526">
    <property type="entry name" value="GLYCOSYLTRANSFERASE"/>
    <property type="match status" value="1"/>
</dbReference>
<organism evidence="2 3">
    <name type="scientific">Pseudoalteromonas lipolytica</name>
    <dbReference type="NCBI Taxonomy" id="570156"/>
    <lineage>
        <taxon>Bacteria</taxon>
        <taxon>Pseudomonadati</taxon>
        <taxon>Pseudomonadota</taxon>
        <taxon>Gammaproteobacteria</taxon>
        <taxon>Alteromonadales</taxon>
        <taxon>Pseudoalteromonadaceae</taxon>
        <taxon>Pseudoalteromonas</taxon>
    </lineage>
</organism>
<dbReference type="KEGG" id="pdj:D0907_14860"/>
<dbReference type="AlphaFoldDB" id="A0AAD0S274"/>
<reference evidence="2 3" key="1">
    <citation type="submission" date="2018-08" db="EMBL/GenBank/DDBJ databases">
        <title>Draft genome sequence of Pseudoalteromonas donghaensis HJ51.</title>
        <authorList>
            <person name="Oh J."/>
            <person name="Roh D."/>
        </authorList>
    </citation>
    <scope>NUCLEOTIDE SEQUENCE [LARGE SCALE GENOMIC DNA]</scope>
    <source>
        <strain evidence="2 3">HJ51</strain>
    </source>
</reference>
<evidence type="ECO:0000313" key="3">
    <source>
        <dbReference type="Proteomes" id="UP000264605"/>
    </source>
</evidence>
<dbReference type="InterPro" id="IPR001296">
    <property type="entry name" value="Glyco_trans_1"/>
</dbReference>
<dbReference type="Pfam" id="PF00534">
    <property type="entry name" value="Glycos_transf_1"/>
    <property type="match status" value="1"/>
</dbReference>
<dbReference type="Gene3D" id="3.40.50.2000">
    <property type="entry name" value="Glycogen Phosphorylase B"/>
    <property type="match status" value="2"/>
</dbReference>
<evidence type="ECO:0000313" key="2">
    <source>
        <dbReference type="EMBL" id="AXV66477.1"/>
    </source>
</evidence>
<proteinExistence type="predicted"/>
<protein>
    <submittedName>
        <fullName evidence="2">Glycosyltransferase family 4 protein</fullName>
    </submittedName>
</protein>
<dbReference type="GO" id="GO:1901135">
    <property type="term" value="P:carbohydrate derivative metabolic process"/>
    <property type="evidence" value="ECO:0007669"/>
    <property type="project" value="UniProtKB-ARBA"/>
</dbReference>
<dbReference type="Proteomes" id="UP000264605">
    <property type="component" value="Chromosome"/>
</dbReference>
<dbReference type="GO" id="GO:0016757">
    <property type="term" value="F:glycosyltransferase activity"/>
    <property type="evidence" value="ECO:0007669"/>
    <property type="project" value="InterPro"/>
</dbReference>
<dbReference type="SUPFAM" id="SSF53756">
    <property type="entry name" value="UDP-Glycosyltransferase/glycogen phosphorylase"/>
    <property type="match status" value="1"/>
</dbReference>
<feature type="domain" description="Glycosyl transferase family 1" evidence="1">
    <location>
        <begin position="183"/>
        <end position="338"/>
    </location>
</feature>
<dbReference type="EMBL" id="CP032090">
    <property type="protein sequence ID" value="AXV66477.1"/>
    <property type="molecule type" value="Genomic_DNA"/>
</dbReference>
<evidence type="ECO:0000259" key="1">
    <source>
        <dbReference type="Pfam" id="PF00534"/>
    </source>
</evidence>
<sequence length="361" mass="41062">MKIMFVNHAMHCGGTDNVVNKLINIFLNDKNIQCELVTFRSPDEDFFKIPSEVKRYSLGFDSDDSENSGLSYFSSSNAKMLFSLRKIIKDSNPDFIVTNWTSTNCFTLLASLFLAKKVICYEHIHFDSPSIVWRVLRRLLYPYAHKVLCLTESDQKKYQKFCTSIKTINPITLVKPKNIPAYEDRQKQFLAVGRLDPQKGFDNLLKAYSLIHHKCPEWKLKIIGEGKERANLEAQISELNLSSQVELLGAQNDVSKYYLQSKAFILSSRYEGFGLVILEAQVCGAAVISFDCKTGPSDIITNNYDGILVQDQSIEELARAMLDIAENDKLAKELIGNGLETSKSYDDLHILELWQSKIINE</sequence>
<dbReference type="GeneID" id="99506756"/>
<dbReference type="RefSeq" id="WP_075593914.1">
    <property type="nucleotide sequence ID" value="NZ_CP032090.1"/>
</dbReference>
<dbReference type="CDD" id="cd03820">
    <property type="entry name" value="GT4_AmsD-like"/>
    <property type="match status" value="1"/>
</dbReference>
<gene>
    <name evidence="2" type="ORF">D0907_14860</name>
</gene>
<dbReference type="PANTHER" id="PTHR12526:SF630">
    <property type="entry name" value="GLYCOSYLTRANSFERASE"/>
    <property type="match status" value="1"/>
</dbReference>